<reference evidence="2 3" key="1">
    <citation type="submission" date="2019-03" db="EMBL/GenBank/DDBJ databases">
        <title>Genomic Encyclopedia of Archaeal and Bacterial Type Strains, Phase II (KMG-II): from individual species to whole genera.</title>
        <authorList>
            <person name="Goeker M."/>
        </authorList>
    </citation>
    <scope>NUCLEOTIDE SEQUENCE [LARGE SCALE GENOMIC DNA]</scope>
    <source>
        <strain evidence="2 3">DSM 24425</strain>
    </source>
</reference>
<dbReference type="OrthoDB" id="102473at2"/>
<evidence type="ECO:0000313" key="2">
    <source>
        <dbReference type="EMBL" id="TCK02860.1"/>
    </source>
</evidence>
<feature type="domain" description="Hydantoinase B/oxoprolinase" evidence="1">
    <location>
        <begin position="4"/>
        <end position="518"/>
    </location>
</feature>
<dbReference type="PANTHER" id="PTHR11365:SF23">
    <property type="entry name" value="HYPOTHETICAL 5-OXOPROLINASE (EUROFUNG)-RELATED"/>
    <property type="match status" value="1"/>
</dbReference>
<name>A0A4R1G8J0_9BACT</name>
<dbReference type="AlphaFoldDB" id="A0A4R1G8J0"/>
<dbReference type="GO" id="GO:0006749">
    <property type="term" value="P:glutathione metabolic process"/>
    <property type="evidence" value="ECO:0007669"/>
    <property type="project" value="TreeGrafter"/>
</dbReference>
<organism evidence="2 3">
    <name type="scientific">Phorcysia thermohydrogeniphila</name>
    <dbReference type="NCBI Taxonomy" id="936138"/>
    <lineage>
        <taxon>Bacteria</taxon>
        <taxon>Pseudomonadati</taxon>
        <taxon>Aquificota</taxon>
        <taxon>Aquificia</taxon>
        <taxon>Desulfurobacteriales</taxon>
        <taxon>Desulfurobacteriaceae</taxon>
        <taxon>Phorcysia</taxon>
    </lineage>
</organism>
<dbReference type="EMBL" id="SMFV01000006">
    <property type="protein sequence ID" value="TCK02860.1"/>
    <property type="molecule type" value="Genomic_DNA"/>
</dbReference>
<accession>A0A4R1G8J0</accession>
<comment type="caution">
    <text evidence="2">The sequence shown here is derived from an EMBL/GenBank/DDBJ whole genome shotgun (WGS) entry which is preliminary data.</text>
</comment>
<keyword evidence="3" id="KW-1185">Reference proteome</keyword>
<dbReference type="InterPro" id="IPR003692">
    <property type="entry name" value="Hydantoinase_B"/>
</dbReference>
<dbReference type="GO" id="GO:0005829">
    <property type="term" value="C:cytosol"/>
    <property type="evidence" value="ECO:0007669"/>
    <property type="project" value="TreeGrafter"/>
</dbReference>
<proteinExistence type="predicted"/>
<dbReference type="RefSeq" id="WP_132527513.1">
    <property type="nucleotide sequence ID" value="NZ_SMFV01000006.1"/>
</dbReference>
<dbReference type="PANTHER" id="PTHR11365">
    <property type="entry name" value="5-OXOPROLINASE RELATED"/>
    <property type="match status" value="1"/>
</dbReference>
<sequence>MGVNPILLEVFKNRFSSIAEEMGIVLQRTSFSPNIKERKDFSCAIFDENGEMVAQAAHIPVHLGSMPLSVKSVIESLELKEGDMAILNDPFRGGTHLPDVTIVAPVYVDGKPVFYVANRAHHADIGGISPGSMPLATSLFQEGIRIPPLKIVEAGRINEEFLALIKANVRTPEEREGDFTAQIMANRVAIKRLLELVEKYSLSTVKDYSRALIDYSEKIMRKTIESIPDGVYEFEDFMEDDGLGRKDVKIKVKITISGDSAVVDFSGSDKEVEGSINSVRAITLSAVLYVFRCLVKEDIPTNAGCMRPIKVITKKGTIVDANFPRAVSAGNVETSQRIVDVLLGALSKALPDFIPSASQGTMNNVTVGGIDPETGTPFTYYETIGGGMGAWAKGNGESAVHSHMTNTLNTPIEALEFAYPFMVTEYSVRRGSGGRGLFNGGDGIVREFKFLTDVEVTVVSERRKIPPYGLFGGEPGKVGENWVVKNGKKVLKPAKFTEKLSAGDLLRIETPGGGGWGRNK</sequence>
<dbReference type="InterPro" id="IPR045079">
    <property type="entry name" value="Oxoprolinase-like"/>
</dbReference>
<dbReference type="Pfam" id="PF02538">
    <property type="entry name" value="Hydantoinase_B"/>
    <property type="match status" value="1"/>
</dbReference>
<protein>
    <submittedName>
        <fullName evidence="2">N-methylhydantoinase B</fullName>
    </submittedName>
</protein>
<evidence type="ECO:0000313" key="3">
    <source>
        <dbReference type="Proteomes" id="UP000295777"/>
    </source>
</evidence>
<dbReference type="GO" id="GO:0017168">
    <property type="term" value="F:5-oxoprolinase (ATP-hydrolyzing) activity"/>
    <property type="evidence" value="ECO:0007669"/>
    <property type="project" value="TreeGrafter"/>
</dbReference>
<dbReference type="Proteomes" id="UP000295777">
    <property type="component" value="Unassembled WGS sequence"/>
</dbReference>
<evidence type="ECO:0000259" key="1">
    <source>
        <dbReference type="Pfam" id="PF02538"/>
    </source>
</evidence>
<gene>
    <name evidence="2" type="ORF">CLV27_1572</name>
</gene>